<dbReference type="AlphaFoldDB" id="A0A2A9DYH2"/>
<comment type="caution">
    <text evidence="1">The sequence shown here is derived from an EMBL/GenBank/DDBJ whole genome shotgun (WGS) entry which is preliminary data.</text>
</comment>
<accession>A0A2A9DYH2</accession>
<protein>
    <submittedName>
        <fullName evidence="1">Uncharacterized protein</fullName>
    </submittedName>
</protein>
<keyword evidence="2" id="KW-1185">Reference proteome</keyword>
<name>A0A2A9DYH2_9MICO</name>
<reference evidence="1 2" key="1">
    <citation type="submission" date="2017-10" db="EMBL/GenBank/DDBJ databases">
        <title>Sequencing the genomes of 1000 actinobacteria strains.</title>
        <authorList>
            <person name="Klenk H.-P."/>
        </authorList>
    </citation>
    <scope>NUCLEOTIDE SEQUENCE [LARGE SCALE GENOMIC DNA]</scope>
    <source>
        <strain evidence="1 2">DSM 21798</strain>
    </source>
</reference>
<evidence type="ECO:0000313" key="1">
    <source>
        <dbReference type="EMBL" id="PFG31185.1"/>
    </source>
</evidence>
<proteinExistence type="predicted"/>
<dbReference type="EMBL" id="PDJE01000001">
    <property type="protein sequence ID" value="PFG31185.1"/>
    <property type="molecule type" value="Genomic_DNA"/>
</dbReference>
<organism evidence="1 2">
    <name type="scientific">Paramicrobacterium agarici</name>
    <dbReference type="NCBI Taxonomy" id="630514"/>
    <lineage>
        <taxon>Bacteria</taxon>
        <taxon>Bacillati</taxon>
        <taxon>Actinomycetota</taxon>
        <taxon>Actinomycetes</taxon>
        <taxon>Micrococcales</taxon>
        <taxon>Microbacteriaceae</taxon>
        <taxon>Paramicrobacterium</taxon>
    </lineage>
</organism>
<evidence type="ECO:0000313" key="2">
    <source>
        <dbReference type="Proteomes" id="UP000221369"/>
    </source>
</evidence>
<gene>
    <name evidence="1" type="ORF">ATJ78_2140</name>
</gene>
<sequence>MSNLQTPGPSTRFVIVSADNHRALRVAARLNLALREWIWIPDDIDRHTAGPGAVRVFELAFTVPGSDPISHRWAPPTPTT</sequence>
<dbReference type="Proteomes" id="UP000221369">
    <property type="component" value="Unassembled WGS sequence"/>
</dbReference>